<proteinExistence type="predicted"/>
<gene>
    <name evidence="1" type="ORF">S01H1_25092</name>
</gene>
<reference evidence="1" key="1">
    <citation type="journal article" date="2014" name="Front. Microbiol.">
        <title>High frequency of phylogenetically diverse reductive dehalogenase-homologous genes in deep subseafloor sedimentary metagenomes.</title>
        <authorList>
            <person name="Kawai M."/>
            <person name="Futagami T."/>
            <person name="Toyoda A."/>
            <person name="Takaki Y."/>
            <person name="Nishi S."/>
            <person name="Hori S."/>
            <person name="Arai W."/>
            <person name="Tsubouchi T."/>
            <person name="Morono Y."/>
            <person name="Uchiyama I."/>
            <person name="Ito T."/>
            <person name="Fujiyama A."/>
            <person name="Inagaki F."/>
            <person name="Takami H."/>
        </authorList>
    </citation>
    <scope>NUCLEOTIDE SEQUENCE</scope>
    <source>
        <strain evidence="1">Expedition CK06-06</strain>
    </source>
</reference>
<dbReference type="AlphaFoldDB" id="X0T1F1"/>
<organism evidence="1">
    <name type="scientific">marine sediment metagenome</name>
    <dbReference type="NCBI Taxonomy" id="412755"/>
    <lineage>
        <taxon>unclassified sequences</taxon>
        <taxon>metagenomes</taxon>
        <taxon>ecological metagenomes</taxon>
    </lineage>
</organism>
<sequence>LISLLLISGLISSNALAQVPPDGSHVPAGQVTVGIKMYAQTSGRFEIFPPVAGVRDIIRCDKVIYYNPLPPVEYYDEPDCRFLIFIPDTGYEPGTTYTVHAYQGKGDTWHDTWTFTTDNPSTIEHEKEFVFGTFVVRKPQVAVNSFQIALLNQDPYTGITLTIMRHGSIYREINIASNYYYNINAAHDIAMNKHGVISVAIESDYREQCTNLIKTHHYVFDKDGNQIMHDWLNHSFSYEMLVLWYCCNQHQMMMSKGGPSTDISDNGLISMGTVKIGCPTYCEGYLS</sequence>
<evidence type="ECO:0000313" key="1">
    <source>
        <dbReference type="EMBL" id="GAF87303.1"/>
    </source>
</evidence>
<feature type="non-terminal residue" evidence="1">
    <location>
        <position position="287"/>
    </location>
</feature>
<protein>
    <submittedName>
        <fullName evidence="1">Uncharacterized protein</fullName>
    </submittedName>
</protein>
<feature type="non-terminal residue" evidence="1">
    <location>
        <position position="1"/>
    </location>
</feature>
<comment type="caution">
    <text evidence="1">The sequence shown here is derived from an EMBL/GenBank/DDBJ whole genome shotgun (WGS) entry which is preliminary data.</text>
</comment>
<dbReference type="EMBL" id="BARS01015123">
    <property type="protein sequence ID" value="GAF87303.1"/>
    <property type="molecule type" value="Genomic_DNA"/>
</dbReference>
<accession>X0T1F1</accession>
<name>X0T1F1_9ZZZZ</name>